<feature type="domain" description="ABC3 transporter permease C-terminal" evidence="9">
    <location>
        <begin position="780"/>
        <end position="892"/>
    </location>
</feature>
<name>A0A3D4VCP3_9BACT</name>
<dbReference type="Proteomes" id="UP000264071">
    <property type="component" value="Unassembled WGS sequence"/>
</dbReference>
<dbReference type="InterPro" id="IPR050250">
    <property type="entry name" value="Macrolide_Exporter_MacB"/>
</dbReference>
<dbReference type="Pfam" id="PF02687">
    <property type="entry name" value="FtsX"/>
    <property type="match status" value="2"/>
</dbReference>
<evidence type="ECO:0000256" key="8">
    <source>
        <dbReference type="SAM" id="Phobius"/>
    </source>
</evidence>
<evidence type="ECO:0000256" key="1">
    <source>
        <dbReference type="ARBA" id="ARBA00004651"/>
    </source>
</evidence>
<accession>A0A3D4VCP3</accession>
<gene>
    <name evidence="11" type="ORF">DGD08_16820</name>
</gene>
<feature type="domain" description="ABC3 transporter permease C-terminal" evidence="9">
    <location>
        <begin position="379"/>
        <end position="496"/>
    </location>
</feature>
<feature type="transmembrane region" description="Helical" evidence="8">
    <location>
        <begin position="95"/>
        <end position="118"/>
    </location>
</feature>
<keyword evidence="5 8" id="KW-0472">Membrane</keyword>
<comment type="caution">
    <text evidence="11">The sequence shown here is derived from an EMBL/GenBank/DDBJ whole genome shotgun (WGS) entry which is preliminary data.</text>
</comment>
<evidence type="ECO:0000313" key="12">
    <source>
        <dbReference type="Proteomes" id="UP000264071"/>
    </source>
</evidence>
<feature type="transmembrane region" description="Helical" evidence="8">
    <location>
        <begin position="428"/>
        <end position="449"/>
    </location>
</feature>
<evidence type="ECO:0000256" key="6">
    <source>
        <dbReference type="ARBA" id="ARBA00038076"/>
    </source>
</evidence>
<organism evidence="11 12">
    <name type="scientific">Gemmatimonas aurantiaca</name>
    <dbReference type="NCBI Taxonomy" id="173480"/>
    <lineage>
        <taxon>Bacteria</taxon>
        <taxon>Pseudomonadati</taxon>
        <taxon>Gemmatimonadota</taxon>
        <taxon>Gemmatimonadia</taxon>
        <taxon>Gemmatimonadales</taxon>
        <taxon>Gemmatimonadaceae</taxon>
        <taxon>Gemmatimonas</taxon>
    </lineage>
</organism>
<dbReference type="EMBL" id="DPIY01000012">
    <property type="protein sequence ID" value="HCT58865.1"/>
    <property type="molecule type" value="Genomic_DNA"/>
</dbReference>
<evidence type="ECO:0000259" key="10">
    <source>
        <dbReference type="Pfam" id="PF12704"/>
    </source>
</evidence>
<evidence type="ECO:0000259" key="9">
    <source>
        <dbReference type="Pfam" id="PF02687"/>
    </source>
</evidence>
<comment type="subcellular location">
    <subcellularLocation>
        <location evidence="1">Cell membrane</location>
        <topology evidence="1">Multi-pass membrane protein</topology>
    </subcellularLocation>
</comment>
<feature type="transmembrane region" description="Helical" evidence="8">
    <location>
        <begin position="831"/>
        <end position="850"/>
    </location>
</feature>
<feature type="domain" description="MacB-like periplasmic core" evidence="10">
    <location>
        <begin position="525"/>
        <end position="745"/>
    </location>
</feature>
<dbReference type="InterPro" id="IPR025857">
    <property type="entry name" value="MacB_PCD"/>
</dbReference>
<dbReference type="AlphaFoldDB" id="A0A3D4VCP3"/>
<reference evidence="11 12" key="1">
    <citation type="journal article" date="2018" name="Nat. Biotechnol.">
        <title>A standardized bacterial taxonomy based on genome phylogeny substantially revises the tree of life.</title>
        <authorList>
            <person name="Parks D.H."/>
            <person name="Chuvochina M."/>
            <person name="Waite D.W."/>
            <person name="Rinke C."/>
            <person name="Skarshewski A."/>
            <person name="Chaumeil P.A."/>
            <person name="Hugenholtz P."/>
        </authorList>
    </citation>
    <scope>NUCLEOTIDE SEQUENCE [LARGE SCALE GENOMIC DNA]</scope>
    <source>
        <strain evidence="11">UBA8844</strain>
    </source>
</reference>
<feature type="transmembrane region" description="Helical" evidence="8">
    <location>
        <begin position="774"/>
        <end position="798"/>
    </location>
</feature>
<evidence type="ECO:0000256" key="2">
    <source>
        <dbReference type="ARBA" id="ARBA00022475"/>
    </source>
</evidence>
<dbReference type="GO" id="GO:0005886">
    <property type="term" value="C:plasma membrane"/>
    <property type="evidence" value="ECO:0007669"/>
    <property type="project" value="UniProtKB-SubCell"/>
</dbReference>
<protein>
    <recommendedName>
        <fullName evidence="13">Permease</fullName>
    </recommendedName>
</protein>
<keyword evidence="4 8" id="KW-1133">Transmembrane helix</keyword>
<dbReference type="NCBIfam" id="TIGR03434">
    <property type="entry name" value="ADOP"/>
    <property type="match status" value="1"/>
</dbReference>
<comment type="similarity">
    <text evidence="6">Belongs to the ABC-4 integral membrane protein family.</text>
</comment>
<feature type="transmembrane region" description="Helical" evidence="8">
    <location>
        <begin position="518"/>
        <end position="538"/>
    </location>
</feature>
<dbReference type="PANTHER" id="PTHR30572">
    <property type="entry name" value="MEMBRANE COMPONENT OF TRANSPORTER-RELATED"/>
    <property type="match status" value="1"/>
</dbReference>
<dbReference type="GO" id="GO:0022857">
    <property type="term" value="F:transmembrane transporter activity"/>
    <property type="evidence" value="ECO:0007669"/>
    <property type="project" value="TreeGrafter"/>
</dbReference>
<evidence type="ECO:0000313" key="11">
    <source>
        <dbReference type="EMBL" id="HCT58865.1"/>
    </source>
</evidence>
<evidence type="ECO:0000256" key="5">
    <source>
        <dbReference type="ARBA" id="ARBA00023136"/>
    </source>
</evidence>
<evidence type="ECO:0000256" key="3">
    <source>
        <dbReference type="ARBA" id="ARBA00022692"/>
    </source>
</evidence>
<feature type="transmembrane region" description="Helical" evidence="8">
    <location>
        <begin position="862"/>
        <end position="882"/>
    </location>
</feature>
<dbReference type="OMA" id="INITTAR"/>
<dbReference type="InterPro" id="IPR003838">
    <property type="entry name" value="ABC3_permease_C"/>
</dbReference>
<keyword evidence="3 8" id="KW-0812">Transmembrane</keyword>
<proteinExistence type="inferred from homology"/>
<feature type="domain" description="MacB-like periplasmic core" evidence="10">
    <location>
        <begin position="103"/>
        <end position="327"/>
    </location>
</feature>
<evidence type="ECO:0000256" key="4">
    <source>
        <dbReference type="ARBA" id="ARBA00022989"/>
    </source>
</evidence>
<evidence type="ECO:0000256" key="7">
    <source>
        <dbReference type="SAM" id="MobiDB-lite"/>
    </source>
</evidence>
<sequence length="899" mass="96730">MSIFDGWRHRLHVLLNRSAYDEELARERAFHLSLEEMHQRADGHAPPEARAAARRRFGNHSTHAAAQRQLAPLHALSQVVQDVQFTLRQLRRAPMLVAGVIGTFAIGIGVSTAIFDLLDRTMLRPPALLAHADQMHRVVFTGGDYGQPYPGTDYRTFLDLEHGTSSFAQMATYWSSSGTVLGTGADAEEQPVAAFSAAFWSMFTMRPVLGRFFRVDEDQPPAGERVVVLSHAFWQTHYGGRSDVLGTMLQVGTTSYQIIGVAPPSFRALSRGAAPAVFVPLSTVGATVMGPDDPGRWARSYGGGWLTIVARRKPSVSTEQATSDLTQAYFKSRAQSMQELSRTPAVNEVPARAIAAHMLPERGPQRSRNGNIVVWLAGVGVVILLIACANVAHLLVVHADRRVHEFAVRSALGVSRWRLAQQLLTESLVLSLAGGVVGSVMAAWSGNLLRRLVLGVPRDGTGPLVDWRVMMAAGGLALAAGVLAGCYPAWTALTRPVAVGLKAGARAGSRESLFTRRVLLGLQAALSVMLLVGALLFVHSMRRVQALPLGYDVAHLLYLRPQERAVSLSVDEREALLTRLMDAARTIPGVMQVSRMSSVPFWNARSPRVFRSSGDSLPRDWRVVQQAASPGYFAAMGTPLLRGRGILESDQTGSEPVVVVSDSLAARMWPGRDAIGECLRAGSADAPCARVVGVAAAIRRDGLLEDAGNQYYIPATQARRGDGGIVVRVSGDAAANAEQVRRALQPLLPADSYVTPLPLAQVVDPLLRSWRVSALLFTTLGVLALVLACGGLSAIIAYDVTRRAHELAVRLALGARNQAIVRLVFMDTMRISVLGVGIGVALTILLAPYLQSQLFETPARDVRAILIAAITLLVAAAVAAWVPAMRAAHIPPARALREG</sequence>
<keyword evidence="2" id="KW-1003">Cell membrane</keyword>
<dbReference type="Pfam" id="PF12704">
    <property type="entry name" value="MacB_PCD"/>
    <property type="match status" value="2"/>
</dbReference>
<dbReference type="InterPro" id="IPR017800">
    <property type="entry name" value="ADOP"/>
</dbReference>
<feature type="transmembrane region" description="Helical" evidence="8">
    <location>
        <begin position="469"/>
        <end position="490"/>
    </location>
</feature>
<evidence type="ECO:0008006" key="13">
    <source>
        <dbReference type="Google" id="ProtNLM"/>
    </source>
</evidence>
<dbReference type="PANTHER" id="PTHR30572:SF4">
    <property type="entry name" value="ABC TRANSPORTER PERMEASE YTRF"/>
    <property type="match status" value="1"/>
</dbReference>
<feature type="region of interest" description="Disordered" evidence="7">
    <location>
        <begin position="39"/>
        <end position="64"/>
    </location>
</feature>
<feature type="transmembrane region" description="Helical" evidence="8">
    <location>
        <begin position="372"/>
        <end position="396"/>
    </location>
</feature>